<dbReference type="STRING" id="6216.A0A0R3SLJ9"/>
<protein>
    <submittedName>
        <fullName evidence="6">SH2 domain-containing protein</fullName>
    </submittedName>
</protein>
<organism evidence="6">
    <name type="scientific">Hymenolepis diminuta</name>
    <name type="common">Rat tapeworm</name>
    <dbReference type="NCBI Taxonomy" id="6216"/>
    <lineage>
        <taxon>Eukaryota</taxon>
        <taxon>Metazoa</taxon>
        <taxon>Spiralia</taxon>
        <taxon>Lophotrochozoa</taxon>
        <taxon>Platyhelminthes</taxon>
        <taxon>Cestoda</taxon>
        <taxon>Eucestoda</taxon>
        <taxon>Cyclophyllidea</taxon>
        <taxon>Hymenolepididae</taxon>
        <taxon>Hymenolepis</taxon>
    </lineage>
</organism>
<dbReference type="PRINTS" id="PR00401">
    <property type="entry name" value="SH2DOMAIN"/>
</dbReference>
<sequence>MGLETVSLWYYKDITRQQAEAILLEENREGCFLVRDSVSKKNTYTLSVTSKDPDA</sequence>
<dbReference type="PANTHER" id="PTHR19969:SF5">
    <property type="entry name" value="CRK-LIKE PROTEIN"/>
    <property type="match status" value="1"/>
</dbReference>
<keyword evidence="1 2" id="KW-0727">SH2 domain</keyword>
<dbReference type="GO" id="GO:0007167">
    <property type="term" value="P:enzyme-linked receptor protein signaling pathway"/>
    <property type="evidence" value="ECO:0007669"/>
    <property type="project" value="TreeGrafter"/>
</dbReference>
<dbReference type="EMBL" id="UYSG01003480">
    <property type="protein sequence ID" value="VDL58130.1"/>
    <property type="molecule type" value="Genomic_DNA"/>
</dbReference>
<gene>
    <name evidence="4" type="ORF">HDID_LOCUS5812</name>
</gene>
<evidence type="ECO:0000256" key="1">
    <source>
        <dbReference type="ARBA" id="ARBA00022999"/>
    </source>
</evidence>
<evidence type="ECO:0000259" key="3">
    <source>
        <dbReference type="PROSITE" id="PS50001"/>
    </source>
</evidence>
<dbReference type="AlphaFoldDB" id="A0A0R3SLJ9"/>
<name>A0A0R3SLJ9_HYMDI</name>
<evidence type="ECO:0000313" key="6">
    <source>
        <dbReference type="WBParaSite" id="HDID_0000581401-mRNA-1"/>
    </source>
</evidence>
<dbReference type="PROSITE" id="PS50001">
    <property type="entry name" value="SH2"/>
    <property type="match status" value="1"/>
</dbReference>
<evidence type="ECO:0000313" key="4">
    <source>
        <dbReference type="EMBL" id="VDL58130.1"/>
    </source>
</evidence>
<dbReference type="Gene3D" id="3.30.505.10">
    <property type="entry name" value="SH2 domain"/>
    <property type="match status" value="1"/>
</dbReference>
<dbReference type="GO" id="GO:0016477">
    <property type="term" value="P:cell migration"/>
    <property type="evidence" value="ECO:0007669"/>
    <property type="project" value="TreeGrafter"/>
</dbReference>
<dbReference type="Proteomes" id="UP000274504">
    <property type="component" value="Unassembled WGS sequence"/>
</dbReference>
<dbReference type="InterPro" id="IPR036860">
    <property type="entry name" value="SH2_dom_sf"/>
</dbReference>
<accession>A0A0R3SLJ9</accession>
<evidence type="ECO:0000256" key="2">
    <source>
        <dbReference type="PROSITE-ProRule" id="PRU00191"/>
    </source>
</evidence>
<dbReference type="GO" id="GO:0005737">
    <property type="term" value="C:cytoplasm"/>
    <property type="evidence" value="ECO:0007669"/>
    <property type="project" value="TreeGrafter"/>
</dbReference>
<reference evidence="6" key="1">
    <citation type="submission" date="2017-02" db="UniProtKB">
        <authorList>
            <consortium name="WormBaseParasite"/>
        </authorList>
    </citation>
    <scope>IDENTIFICATION</scope>
</reference>
<dbReference type="WBParaSite" id="HDID_0000581401-mRNA-1">
    <property type="protein sequence ID" value="HDID_0000581401-mRNA-1"/>
    <property type="gene ID" value="HDID_0000581401"/>
</dbReference>
<dbReference type="InterPro" id="IPR000980">
    <property type="entry name" value="SH2"/>
</dbReference>
<dbReference type="PANTHER" id="PTHR19969">
    <property type="entry name" value="SH2-SH3 ADAPTOR PROTEIN-RELATED"/>
    <property type="match status" value="1"/>
</dbReference>
<dbReference type="GO" id="GO:0030971">
    <property type="term" value="F:receptor tyrosine kinase binding"/>
    <property type="evidence" value="ECO:0007669"/>
    <property type="project" value="TreeGrafter"/>
</dbReference>
<dbReference type="Pfam" id="PF00017">
    <property type="entry name" value="SH2"/>
    <property type="match status" value="1"/>
</dbReference>
<dbReference type="GO" id="GO:0035591">
    <property type="term" value="F:signaling adaptor activity"/>
    <property type="evidence" value="ECO:0007669"/>
    <property type="project" value="TreeGrafter"/>
</dbReference>
<evidence type="ECO:0000313" key="5">
    <source>
        <dbReference type="Proteomes" id="UP000274504"/>
    </source>
</evidence>
<feature type="domain" description="SH2" evidence="3">
    <location>
        <begin position="9"/>
        <end position="55"/>
    </location>
</feature>
<dbReference type="OrthoDB" id="28230at2759"/>
<proteinExistence type="predicted"/>
<reference evidence="4 5" key="2">
    <citation type="submission" date="2018-11" db="EMBL/GenBank/DDBJ databases">
        <authorList>
            <consortium name="Pathogen Informatics"/>
        </authorList>
    </citation>
    <scope>NUCLEOTIDE SEQUENCE [LARGE SCALE GENOMIC DNA]</scope>
</reference>
<dbReference type="SUPFAM" id="SSF55550">
    <property type="entry name" value="SH2 domain"/>
    <property type="match status" value="1"/>
</dbReference>
<dbReference type="InterPro" id="IPR051184">
    <property type="entry name" value="Tyrosine-phos_adapter"/>
</dbReference>